<dbReference type="SUPFAM" id="SSF52402">
    <property type="entry name" value="Adenine nucleotide alpha hydrolases-like"/>
    <property type="match status" value="1"/>
</dbReference>
<dbReference type="GO" id="GO:0032267">
    <property type="term" value="F:tRNA(Ile)-lysidine synthase activity"/>
    <property type="evidence" value="ECO:0007669"/>
    <property type="project" value="UniProtKB-EC"/>
</dbReference>
<evidence type="ECO:0000256" key="2">
    <source>
        <dbReference type="ARBA" id="ARBA00022490"/>
    </source>
</evidence>
<comment type="catalytic activity">
    <reaction evidence="7 8">
        <text>cytidine(34) in tRNA(Ile2) + L-lysine + ATP = lysidine(34) in tRNA(Ile2) + AMP + diphosphate + H(+)</text>
        <dbReference type="Rhea" id="RHEA:43744"/>
        <dbReference type="Rhea" id="RHEA-COMP:10625"/>
        <dbReference type="Rhea" id="RHEA-COMP:10670"/>
        <dbReference type="ChEBI" id="CHEBI:15378"/>
        <dbReference type="ChEBI" id="CHEBI:30616"/>
        <dbReference type="ChEBI" id="CHEBI:32551"/>
        <dbReference type="ChEBI" id="CHEBI:33019"/>
        <dbReference type="ChEBI" id="CHEBI:82748"/>
        <dbReference type="ChEBI" id="CHEBI:83665"/>
        <dbReference type="ChEBI" id="CHEBI:456215"/>
        <dbReference type="EC" id="6.3.4.19"/>
    </reaction>
</comment>
<dbReference type="RefSeq" id="WP_307069440.1">
    <property type="nucleotide sequence ID" value="NZ_JAUSUP010000011.1"/>
</dbReference>
<keyword evidence="3 8" id="KW-0436">Ligase</keyword>
<comment type="caution">
    <text evidence="10">The sequence shown here is derived from an EMBL/GenBank/DDBJ whole genome shotgun (WGS) entry which is preliminary data.</text>
</comment>
<protein>
    <recommendedName>
        <fullName evidence="8">tRNA(Ile)-lysidine synthase</fullName>
        <ecNumber evidence="8">6.3.4.19</ecNumber>
    </recommendedName>
    <alternativeName>
        <fullName evidence="8">tRNA(Ile)-2-lysyl-cytidine synthase</fullName>
    </alternativeName>
    <alternativeName>
        <fullName evidence="8">tRNA(Ile)-lysidine synthetase</fullName>
    </alternativeName>
</protein>
<evidence type="ECO:0000313" key="10">
    <source>
        <dbReference type="EMBL" id="MDQ0352672.1"/>
    </source>
</evidence>
<dbReference type="SUPFAM" id="SSF56037">
    <property type="entry name" value="PheT/TilS domain"/>
    <property type="match status" value="1"/>
</dbReference>
<dbReference type="InterPro" id="IPR012796">
    <property type="entry name" value="Lysidine-tRNA-synth_C"/>
</dbReference>
<sequence>MKEDVLSFSEQYNLFNQGDHLFLAVSGGIDSMAMLHFFAEIKQHWDLNLTTLTIDHQLRQSESEADTRFVKEQSEALGIPCEVISVDVKGYQKKYQVGVQEAARVLRYDAFRKYVDPRGKLVLAHHGDDQVETMYMQLTKGLVPTGMKASRSLYSMNVIRPFLSIAKKDITTYMAERGLSHREDPTNKEDQYTRNRFRHHLLPFIKQENNNIHRSVRRVHEQLSEDEELLTKLAENELGLFSQFCEQKVTFSIKSFVSLPQPLQRRGFHLILNYLSVNTNRYQDFYPSFLDWLSSNQPNSTWSPNEEWRAIKSYDECTITVESFEVLKPYNIVLNLDEKATLPNGWTLSVRLHDRYEQLDDLNHQLLINVEESDLPLTVRTRNPGDRVKPLGLKGSKKVKDIFIDEKIPKMKRDSWPIVESKQGEIIWVPFIVKSEFVSRSGALKLKLTIEGEQD</sequence>
<organism evidence="10 11">
    <name type="scientific">Alkalibacillus filiformis</name>
    <dbReference type="NCBI Taxonomy" id="200990"/>
    <lineage>
        <taxon>Bacteria</taxon>
        <taxon>Bacillati</taxon>
        <taxon>Bacillota</taxon>
        <taxon>Bacilli</taxon>
        <taxon>Bacillales</taxon>
        <taxon>Bacillaceae</taxon>
        <taxon>Alkalibacillus</taxon>
    </lineage>
</organism>
<comment type="subcellular location">
    <subcellularLocation>
        <location evidence="1 8">Cytoplasm</location>
    </subcellularLocation>
</comment>
<name>A0ABU0DW37_9BACI</name>
<dbReference type="InterPro" id="IPR012795">
    <property type="entry name" value="tRNA_Ile_lys_synt_N"/>
</dbReference>
<dbReference type="InterPro" id="IPR012094">
    <property type="entry name" value="tRNA_Ile_lys_synt"/>
</dbReference>
<comment type="domain">
    <text evidence="8">The N-terminal region contains the highly conserved SGGXDS motif, predicted to be a P-loop motif involved in ATP binding.</text>
</comment>
<evidence type="ECO:0000256" key="4">
    <source>
        <dbReference type="ARBA" id="ARBA00022694"/>
    </source>
</evidence>
<dbReference type="InterPro" id="IPR011063">
    <property type="entry name" value="TilS/TtcA_N"/>
</dbReference>
<dbReference type="Gene3D" id="3.40.50.620">
    <property type="entry name" value="HUPs"/>
    <property type="match status" value="1"/>
</dbReference>
<evidence type="ECO:0000256" key="8">
    <source>
        <dbReference type="HAMAP-Rule" id="MF_01161"/>
    </source>
</evidence>
<accession>A0ABU0DW37</accession>
<dbReference type="Pfam" id="PF11734">
    <property type="entry name" value="TilS_C"/>
    <property type="match status" value="1"/>
</dbReference>
<dbReference type="NCBIfam" id="TIGR02433">
    <property type="entry name" value="lysidine_TilS_C"/>
    <property type="match status" value="1"/>
</dbReference>
<feature type="binding site" evidence="8">
    <location>
        <begin position="26"/>
        <end position="31"/>
    </location>
    <ligand>
        <name>ATP</name>
        <dbReference type="ChEBI" id="CHEBI:30616"/>
    </ligand>
</feature>
<feature type="domain" description="Lysidine-tRNA(Ile) synthetase C-terminal" evidence="9">
    <location>
        <begin position="377"/>
        <end position="448"/>
    </location>
</feature>
<proteinExistence type="inferred from homology"/>
<dbReference type="Pfam" id="PF01171">
    <property type="entry name" value="ATP_bind_3"/>
    <property type="match status" value="1"/>
</dbReference>
<dbReference type="SMART" id="SM00977">
    <property type="entry name" value="TilS_C"/>
    <property type="match status" value="1"/>
</dbReference>
<dbReference type="PANTHER" id="PTHR43033">
    <property type="entry name" value="TRNA(ILE)-LYSIDINE SYNTHASE-RELATED"/>
    <property type="match status" value="1"/>
</dbReference>
<dbReference type="HAMAP" id="MF_01161">
    <property type="entry name" value="tRNA_Ile_lys_synt"/>
    <property type="match status" value="1"/>
</dbReference>
<evidence type="ECO:0000256" key="1">
    <source>
        <dbReference type="ARBA" id="ARBA00004496"/>
    </source>
</evidence>
<dbReference type="InterPro" id="IPR014729">
    <property type="entry name" value="Rossmann-like_a/b/a_fold"/>
</dbReference>
<gene>
    <name evidence="8" type="primary">tilS</name>
    <name evidence="10" type="ORF">J2R98_002519</name>
</gene>
<evidence type="ECO:0000256" key="5">
    <source>
        <dbReference type="ARBA" id="ARBA00022741"/>
    </source>
</evidence>
<keyword evidence="6 8" id="KW-0067">ATP-binding</keyword>
<dbReference type="Proteomes" id="UP001236723">
    <property type="component" value="Unassembled WGS sequence"/>
</dbReference>
<keyword evidence="2 8" id="KW-0963">Cytoplasm</keyword>
<dbReference type="CDD" id="cd01992">
    <property type="entry name" value="TilS_N"/>
    <property type="match status" value="1"/>
</dbReference>
<keyword evidence="11" id="KW-1185">Reference proteome</keyword>
<evidence type="ECO:0000259" key="9">
    <source>
        <dbReference type="SMART" id="SM00977"/>
    </source>
</evidence>
<dbReference type="EC" id="6.3.4.19" evidence="8"/>
<dbReference type="PANTHER" id="PTHR43033:SF1">
    <property type="entry name" value="TRNA(ILE)-LYSIDINE SYNTHASE-RELATED"/>
    <property type="match status" value="1"/>
</dbReference>
<evidence type="ECO:0000256" key="6">
    <source>
        <dbReference type="ARBA" id="ARBA00022840"/>
    </source>
</evidence>
<comment type="similarity">
    <text evidence="8">Belongs to the tRNA(Ile)-lysidine synthase family.</text>
</comment>
<comment type="function">
    <text evidence="8">Ligates lysine onto the cytidine present at position 34 of the AUA codon-specific tRNA(Ile) that contains the anticodon CAU, in an ATP-dependent manner. Cytidine is converted to lysidine, thus changing the amino acid specificity of the tRNA from methionine to isoleucine.</text>
</comment>
<dbReference type="NCBIfam" id="TIGR02432">
    <property type="entry name" value="lysidine_TilS_N"/>
    <property type="match status" value="1"/>
</dbReference>
<keyword evidence="4 8" id="KW-0819">tRNA processing</keyword>
<evidence type="ECO:0000256" key="7">
    <source>
        <dbReference type="ARBA" id="ARBA00048539"/>
    </source>
</evidence>
<keyword evidence="5 8" id="KW-0547">Nucleotide-binding</keyword>
<reference evidence="10 11" key="1">
    <citation type="submission" date="2023-07" db="EMBL/GenBank/DDBJ databases">
        <title>Genomic Encyclopedia of Type Strains, Phase IV (KMG-IV): sequencing the most valuable type-strain genomes for metagenomic binning, comparative biology and taxonomic classification.</title>
        <authorList>
            <person name="Goeker M."/>
        </authorList>
    </citation>
    <scope>NUCLEOTIDE SEQUENCE [LARGE SCALE GENOMIC DNA]</scope>
    <source>
        <strain evidence="10 11">DSM 15448</strain>
    </source>
</reference>
<dbReference type="Gene3D" id="3.30.465.60">
    <property type="match status" value="1"/>
</dbReference>
<evidence type="ECO:0000256" key="3">
    <source>
        <dbReference type="ARBA" id="ARBA00022598"/>
    </source>
</evidence>
<evidence type="ECO:0000313" key="11">
    <source>
        <dbReference type="Proteomes" id="UP001236723"/>
    </source>
</evidence>
<dbReference type="EMBL" id="JAUSUP010000011">
    <property type="protein sequence ID" value="MDQ0352672.1"/>
    <property type="molecule type" value="Genomic_DNA"/>
</dbReference>